<evidence type="ECO:0000313" key="2">
    <source>
        <dbReference type="EMBL" id="MFC4101978.1"/>
    </source>
</evidence>
<dbReference type="Pfam" id="PF03861">
    <property type="entry name" value="ANTAR"/>
    <property type="match status" value="1"/>
</dbReference>
<dbReference type="PROSITE" id="PS50921">
    <property type="entry name" value="ANTAR"/>
    <property type="match status" value="1"/>
</dbReference>
<reference evidence="3" key="1">
    <citation type="journal article" date="2019" name="Int. J. Syst. Evol. Microbiol.">
        <title>The Global Catalogue of Microorganisms (GCM) 10K type strain sequencing project: providing services to taxonomists for standard genome sequencing and annotation.</title>
        <authorList>
            <consortium name="The Broad Institute Genomics Platform"/>
            <consortium name="The Broad Institute Genome Sequencing Center for Infectious Disease"/>
            <person name="Wu L."/>
            <person name="Ma J."/>
        </authorList>
    </citation>
    <scope>NUCLEOTIDE SEQUENCE [LARGE SCALE GENOMIC DNA]</scope>
    <source>
        <strain evidence="3">IBRC-M 10987</strain>
    </source>
</reference>
<evidence type="ECO:0000313" key="3">
    <source>
        <dbReference type="Proteomes" id="UP001595715"/>
    </source>
</evidence>
<gene>
    <name evidence="2" type="ORF">ACFOZ8_20205</name>
</gene>
<keyword evidence="3" id="KW-1185">Reference proteome</keyword>
<accession>A0ABV8K7I9</accession>
<dbReference type="InterPro" id="IPR005561">
    <property type="entry name" value="ANTAR"/>
</dbReference>
<dbReference type="InterPro" id="IPR011006">
    <property type="entry name" value="CheY-like_superfamily"/>
</dbReference>
<proteinExistence type="predicted"/>
<dbReference type="InterPro" id="IPR036388">
    <property type="entry name" value="WH-like_DNA-bd_sf"/>
</dbReference>
<evidence type="ECO:0000259" key="1">
    <source>
        <dbReference type="PROSITE" id="PS50921"/>
    </source>
</evidence>
<comment type="caution">
    <text evidence="2">The sequence shown here is derived from an EMBL/GenBank/DDBJ whole genome shotgun (WGS) entry which is preliminary data.</text>
</comment>
<sequence length="200" mass="22367">MRALVVIENRKAPSRDESHGFQSPASAAAVLLRSGYQVSAASTCEQALPLLSGAEACVLDVPVSEFSEWREPLTAHRAIPMLWWLSEHTANIKPSAYQGGITADGILTSGMSTAELEWALLFSVRLFQTRRQWAKEREQLLTRLEDRKWIERAKGLLASTRNIPEAEAYEMLRKQAMNERRRIADVAASVVNAYQLLNGE</sequence>
<protein>
    <submittedName>
        <fullName evidence="2">ANTAR domain-containing response regulator</fullName>
    </submittedName>
</protein>
<dbReference type="RefSeq" id="WP_377720566.1">
    <property type="nucleotide sequence ID" value="NZ_JBHSAM010000028.1"/>
</dbReference>
<dbReference type="SUPFAM" id="SSF52172">
    <property type="entry name" value="CheY-like"/>
    <property type="match status" value="1"/>
</dbReference>
<feature type="domain" description="ANTAR" evidence="1">
    <location>
        <begin position="130"/>
        <end position="191"/>
    </location>
</feature>
<dbReference type="Gene3D" id="1.10.10.10">
    <property type="entry name" value="Winged helix-like DNA-binding domain superfamily/Winged helix DNA-binding domain"/>
    <property type="match status" value="1"/>
</dbReference>
<dbReference type="Proteomes" id="UP001595715">
    <property type="component" value="Unassembled WGS sequence"/>
</dbReference>
<dbReference type="EMBL" id="JBHSAM010000028">
    <property type="protein sequence ID" value="MFC4101978.1"/>
    <property type="molecule type" value="Genomic_DNA"/>
</dbReference>
<name>A0ABV8K7I9_9BACL</name>
<organism evidence="2 3">
    <name type="scientific">Paenibacillus xanthanilyticus</name>
    <dbReference type="NCBI Taxonomy" id="1783531"/>
    <lineage>
        <taxon>Bacteria</taxon>
        <taxon>Bacillati</taxon>
        <taxon>Bacillota</taxon>
        <taxon>Bacilli</taxon>
        <taxon>Bacillales</taxon>
        <taxon>Paenibacillaceae</taxon>
        <taxon>Paenibacillus</taxon>
    </lineage>
</organism>
<dbReference type="SMART" id="SM01012">
    <property type="entry name" value="ANTAR"/>
    <property type="match status" value="1"/>
</dbReference>